<reference evidence="2 3" key="1">
    <citation type="submission" date="2019-03" db="EMBL/GenBank/DDBJ databases">
        <title>Genomic Encyclopedia of Type Strains, Phase IV (KMG-IV): sequencing the most valuable type-strain genomes for metagenomic binning, comparative biology and taxonomic classification.</title>
        <authorList>
            <person name="Goeker M."/>
        </authorList>
    </citation>
    <scope>NUCLEOTIDE SEQUENCE [LARGE SCALE GENOMIC DNA]</scope>
    <source>
        <strain evidence="2 3">DSM 28867</strain>
    </source>
</reference>
<protein>
    <recommendedName>
        <fullName evidence="4">DUF3298 domain-containing protein</fullName>
    </recommendedName>
</protein>
<accession>A0A4R7ZT34</accession>
<dbReference type="PROSITE" id="PS51257">
    <property type="entry name" value="PROKAR_LIPOPROTEIN"/>
    <property type="match status" value="1"/>
</dbReference>
<dbReference type="AlphaFoldDB" id="A0A4R7ZT34"/>
<organism evidence="2 3">
    <name type="scientific">Breznakia blatticola</name>
    <dbReference type="NCBI Taxonomy" id="1754012"/>
    <lineage>
        <taxon>Bacteria</taxon>
        <taxon>Bacillati</taxon>
        <taxon>Bacillota</taxon>
        <taxon>Erysipelotrichia</taxon>
        <taxon>Erysipelotrichales</taxon>
        <taxon>Erysipelotrichaceae</taxon>
        <taxon>Breznakia</taxon>
    </lineage>
</organism>
<sequence length="218" mass="25546">MKRIIVGFCLCVLLIVTACDNKTAEMKGKYISFTASIQKDENTIETSIYSFDMSSEKAEKIYTYENRAQYPIGVYDRKDNKVYYSQNLVEQDVLYSREDGIMIYDVETKDVSVFDDRFLTVNYIFPIDDHLFIGGELIEEIKEFNRGIKPYLVDKQSKNIQNYDWNDELHIDNLGFNSATKTIYAVVVPFYQLYEQETPESTMYQFASNFKIKPIKEI</sequence>
<evidence type="ECO:0000256" key="1">
    <source>
        <dbReference type="SAM" id="SignalP"/>
    </source>
</evidence>
<keyword evidence="1" id="KW-0732">Signal</keyword>
<evidence type="ECO:0000313" key="3">
    <source>
        <dbReference type="Proteomes" id="UP000294743"/>
    </source>
</evidence>
<keyword evidence="3" id="KW-1185">Reference proteome</keyword>
<name>A0A4R7ZT34_9FIRM</name>
<evidence type="ECO:0000313" key="2">
    <source>
        <dbReference type="EMBL" id="TDW20982.1"/>
    </source>
</evidence>
<comment type="caution">
    <text evidence="2">The sequence shown here is derived from an EMBL/GenBank/DDBJ whole genome shotgun (WGS) entry which is preliminary data.</text>
</comment>
<dbReference type="OrthoDB" id="2525111at2"/>
<feature type="chain" id="PRO_5039599433" description="DUF3298 domain-containing protein" evidence="1">
    <location>
        <begin position="19"/>
        <end position="218"/>
    </location>
</feature>
<feature type="signal peptide" evidence="1">
    <location>
        <begin position="1"/>
        <end position="18"/>
    </location>
</feature>
<dbReference type="EMBL" id="SODD01000009">
    <property type="protein sequence ID" value="TDW20982.1"/>
    <property type="molecule type" value="Genomic_DNA"/>
</dbReference>
<proteinExistence type="predicted"/>
<gene>
    <name evidence="2" type="ORF">EDD63_10917</name>
</gene>
<dbReference type="Proteomes" id="UP000294743">
    <property type="component" value="Unassembled WGS sequence"/>
</dbReference>
<evidence type="ECO:0008006" key="4">
    <source>
        <dbReference type="Google" id="ProtNLM"/>
    </source>
</evidence>
<dbReference type="RefSeq" id="WP_134168730.1">
    <property type="nucleotide sequence ID" value="NZ_SODD01000009.1"/>
</dbReference>